<dbReference type="InterPro" id="IPR036873">
    <property type="entry name" value="Rhodanese-like_dom_sf"/>
</dbReference>
<dbReference type="AlphaFoldDB" id="A0A382K2C9"/>
<feature type="domain" description="Rhodanese" evidence="1">
    <location>
        <begin position="47"/>
        <end position="134"/>
    </location>
</feature>
<gene>
    <name evidence="2" type="ORF">METZ01_LOCUS269695</name>
</gene>
<reference evidence="2" key="1">
    <citation type="submission" date="2018-05" db="EMBL/GenBank/DDBJ databases">
        <authorList>
            <person name="Lanie J.A."/>
            <person name="Ng W.-L."/>
            <person name="Kazmierczak K.M."/>
            <person name="Andrzejewski T.M."/>
            <person name="Davidsen T.M."/>
            <person name="Wayne K.J."/>
            <person name="Tettelin H."/>
            <person name="Glass J.I."/>
            <person name="Rusch D."/>
            <person name="Podicherti R."/>
            <person name="Tsui H.-C.T."/>
            <person name="Winkler M.E."/>
        </authorList>
    </citation>
    <scope>NUCLEOTIDE SEQUENCE</scope>
</reference>
<proteinExistence type="predicted"/>
<sequence length="134" mass="15086">MDSLDLIYEKPADAGISKLDSLLSAETILVAPVMVDLELAKKMYDLGIMFVDARDKDEYDESHITGAILEPTITGELTKDFPSDKPLITYCSGGHCDLSFELAMELMEEWNYEKVFVYEGGLPEWEEAGYPVHR</sequence>
<name>A0A382K2C9_9ZZZZ</name>
<dbReference type="CDD" id="cd00158">
    <property type="entry name" value="RHOD"/>
    <property type="match status" value="1"/>
</dbReference>
<dbReference type="Gene3D" id="3.40.250.10">
    <property type="entry name" value="Rhodanese-like domain"/>
    <property type="match status" value="1"/>
</dbReference>
<dbReference type="PROSITE" id="PS50206">
    <property type="entry name" value="RHODANESE_3"/>
    <property type="match status" value="1"/>
</dbReference>
<organism evidence="2">
    <name type="scientific">marine metagenome</name>
    <dbReference type="NCBI Taxonomy" id="408172"/>
    <lineage>
        <taxon>unclassified sequences</taxon>
        <taxon>metagenomes</taxon>
        <taxon>ecological metagenomes</taxon>
    </lineage>
</organism>
<dbReference type="SMART" id="SM00450">
    <property type="entry name" value="RHOD"/>
    <property type="match status" value="1"/>
</dbReference>
<accession>A0A382K2C9</accession>
<evidence type="ECO:0000313" key="2">
    <source>
        <dbReference type="EMBL" id="SVC16841.1"/>
    </source>
</evidence>
<dbReference type="SUPFAM" id="SSF52821">
    <property type="entry name" value="Rhodanese/Cell cycle control phosphatase"/>
    <property type="match status" value="1"/>
</dbReference>
<dbReference type="InterPro" id="IPR001763">
    <property type="entry name" value="Rhodanese-like_dom"/>
</dbReference>
<dbReference type="EMBL" id="UINC01077071">
    <property type="protein sequence ID" value="SVC16841.1"/>
    <property type="molecule type" value="Genomic_DNA"/>
</dbReference>
<dbReference type="Pfam" id="PF00581">
    <property type="entry name" value="Rhodanese"/>
    <property type="match status" value="1"/>
</dbReference>
<evidence type="ECO:0000259" key="1">
    <source>
        <dbReference type="PROSITE" id="PS50206"/>
    </source>
</evidence>
<protein>
    <recommendedName>
        <fullName evidence="1">Rhodanese domain-containing protein</fullName>
    </recommendedName>
</protein>